<accession>A0A5S6R1Z9</accession>
<name>A0A5S6R1Z9_TRIMR</name>
<proteinExistence type="predicted"/>
<sequence length="105" mass="12240">MTRRRFRCLAQLRKGAVGKLLSQKVDHMSSRSLQLPVFGCVVTKNLFISIQWPRLYSCQQKEWLSPISFLVRSVFDCMVQVSNLGFKFLMEGERFAADNFLFRLS</sequence>
<protein>
    <submittedName>
        <fullName evidence="2">Uncharacterized protein</fullName>
    </submittedName>
</protein>
<evidence type="ECO:0000313" key="1">
    <source>
        <dbReference type="Proteomes" id="UP000046395"/>
    </source>
</evidence>
<dbReference type="WBParaSite" id="TMUE_3000013676.1">
    <property type="protein sequence ID" value="TMUE_3000013676.1"/>
    <property type="gene ID" value="WBGene00302004"/>
</dbReference>
<reference evidence="2" key="1">
    <citation type="submission" date="2019-12" db="UniProtKB">
        <authorList>
            <consortium name="WormBaseParasite"/>
        </authorList>
    </citation>
    <scope>IDENTIFICATION</scope>
</reference>
<evidence type="ECO:0000313" key="2">
    <source>
        <dbReference type="WBParaSite" id="TMUE_3000013676.1"/>
    </source>
</evidence>
<dbReference type="Proteomes" id="UP000046395">
    <property type="component" value="Unassembled WGS sequence"/>
</dbReference>
<keyword evidence="1" id="KW-1185">Reference proteome</keyword>
<organism evidence="1 2">
    <name type="scientific">Trichuris muris</name>
    <name type="common">Mouse whipworm</name>
    <dbReference type="NCBI Taxonomy" id="70415"/>
    <lineage>
        <taxon>Eukaryota</taxon>
        <taxon>Metazoa</taxon>
        <taxon>Ecdysozoa</taxon>
        <taxon>Nematoda</taxon>
        <taxon>Enoplea</taxon>
        <taxon>Dorylaimia</taxon>
        <taxon>Trichinellida</taxon>
        <taxon>Trichuridae</taxon>
        <taxon>Trichuris</taxon>
    </lineage>
</organism>
<dbReference type="AlphaFoldDB" id="A0A5S6R1Z9"/>